<organism evidence="1 2">
    <name type="scientific">Jiella endophytica</name>
    <dbReference type="NCBI Taxonomy" id="2558362"/>
    <lineage>
        <taxon>Bacteria</taxon>
        <taxon>Pseudomonadati</taxon>
        <taxon>Pseudomonadota</taxon>
        <taxon>Alphaproteobacteria</taxon>
        <taxon>Hyphomicrobiales</taxon>
        <taxon>Aurantimonadaceae</taxon>
        <taxon>Jiella</taxon>
    </lineage>
</organism>
<reference evidence="1 2" key="1">
    <citation type="submission" date="2019-03" db="EMBL/GenBank/DDBJ databases">
        <title>Jiella endophytica sp. nov., a novel endophytic bacterium isolated from root of Ficus microcarpa Linn. f.</title>
        <authorList>
            <person name="Tuo L."/>
        </authorList>
    </citation>
    <scope>NUCLEOTIDE SEQUENCE [LARGE SCALE GENOMIC DNA]</scope>
    <source>
        <strain evidence="1 2">CBS5Q-3</strain>
    </source>
</reference>
<dbReference type="EMBL" id="SOZD01000002">
    <property type="protein sequence ID" value="TFF25652.1"/>
    <property type="molecule type" value="Genomic_DNA"/>
</dbReference>
<keyword evidence="2" id="KW-1185">Reference proteome</keyword>
<proteinExistence type="predicted"/>
<dbReference type="AlphaFoldDB" id="A0A4Y8RPS8"/>
<gene>
    <name evidence="1" type="ORF">E3C22_05185</name>
</gene>
<protein>
    <submittedName>
        <fullName evidence="1">Uncharacterized protein</fullName>
    </submittedName>
</protein>
<dbReference type="Proteomes" id="UP000298179">
    <property type="component" value="Unassembled WGS sequence"/>
</dbReference>
<sequence length="75" mass="8328">MTKLLDRAFDRIRALPEEAQDVLAHELLQMTGEEQPVHRLAPDEKASMAASMEEAARGQFASDGEVRAVWAKHGL</sequence>
<accession>A0A4Y8RPS8</accession>
<evidence type="ECO:0000313" key="1">
    <source>
        <dbReference type="EMBL" id="TFF25652.1"/>
    </source>
</evidence>
<evidence type="ECO:0000313" key="2">
    <source>
        <dbReference type="Proteomes" id="UP000298179"/>
    </source>
</evidence>
<comment type="caution">
    <text evidence="1">The sequence shown here is derived from an EMBL/GenBank/DDBJ whole genome shotgun (WGS) entry which is preliminary data.</text>
</comment>
<dbReference type="OrthoDB" id="7889158at2"/>
<name>A0A4Y8RPS8_9HYPH</name>